<accession>A0ACC3N8F0</accession>
<protein>
    <submittedName>
        <fullName evidence="1">REX4, RNA exonuclease 4</fullName>
    </submittedName>
</protein>
<name>A0ACC3N8F0_9PEZI</name>
<keyword evidence="1" id="KW-0269">Exonuclease</keyword>
<organism evidence="1 2">
    <name type="scientific">Vermiconidia calcicola</name>
    <dbReference type="NCBI Taxonomy" id="1690605"/>
    <lineage>
        <taxon>Eukaryota</taxon>
        <taxon>Fungi</taxon>
        <taxon>Dikarya</taxon>
        <taxon>Ascomycota</taxon>
        <taxon>Pezizomycotina</taxon>
        <taxon>Dothideomycetes</taxon>
        <taxon>Dothideomycetidae</taxon>
        <taxon>Mycosphaerellales</taxon>
        <taxon>Extremaceae</taxon>
        <taxon>Vermiconidia</taxon>
    </lineage>
</organism>
<proteinExistence type="predicted"/>
<keyword evidence="2" id="KW-1185">Reference proteome</keyword>
<evidence type="ECO:0000313" key="1">
    <source>
        <dbReference type="EMBL" id="KAK3712121.1"/>
    </source>
</evidence>
<evidence type="ECO:0000313" key="2">
    <source>
        <dbReference type="Proteomes" id="UP001281147"/>
    </source>
</evidence>
<sequence>MSVKIVSADSIVSTAEGKLTVKEQVVARCRATQTTPNTSLLTDPNEPLALDIEFQEYRHKDAIKWGHRMGRIAIVNTRGQTVYDTYVNYERDEDVSMKMPPACFGVTWKDLNIANGAKPSWEVERHLTDIMNGRTIVGHGMRLDIAAITPTLWDGVNTVDTQSIYGQVALSRLSDEILNLPIQHGFHHPTEDAVATMLLYLRLYPYKGRTTFKEPEKPLNLQDETEYPPLGASMGKKKKR</sequence>
<keyword evidence="1" id="KW-0540">Nuclease</keyword>
<comment type="caution">
    <text evidence="1">The sequence shown here is derived from an EMBL/GenBank/DDBJ whole genome shotgun (WGS) entry which is preliminary data.</text>
</comment>
<dbReference type="EMBL" id="JAUTXU010000071">
    <property type="protein sequence ID" value="KAK3712121.1"/>
    <property type="molecule type" value="Genomic_DNA"/>
</dbReference>
<dbReference type="Proteomes" id="UP001281147">
    <property type="component" value="Unassembled WGS sequence"/>
</dbReference>
<gene>
    <name evidence="1" type="primary">REXO4_1</name>
    <name evidence="1" type="ORF">LTR37_009212</name>
</gene>
<reference evidence="1" key="1">
    <citation type="submission" date="2023-07" db="EMBL/GenBank/DDBJ databases">
        <title>Black Yeasts Isolated from many extreme environments.</title>
        <authorList>
            <person name="Coleine C."/>
            <person name="Stajich J.E."/>
            <person name="Selbmann L."/>
        </authorList>
    </citation>
    <scope>NUCLEOTIDE SEQUENCE</scope>
    <source>
        <strain evidence="1">CCFEE 5714</strain>
    </source>
</reference>
<keyword evidence="1" id="KW-0378">Hydrolase</keyword>